<proteinExistence type="predicted"/>
<comment type="caution">
    <text evidence="1">The sequence shown here is derived from an EMBL/GenBank/DDBJ whole genome shotgun (WGS) entry which is preliminary data.</text>
</comment>
<sequence>MALLEMIGGGYGAFIRDDKSQFFCGLAGQNDLPTINLLELKAIEEIQHLWIESDSTTGIAWIMGKGMVAALGLPYAAFDIYIKGYQYILTDWKVSHIHREGNAPAPVDLLTAFQSARGETSFLPNDIRQELRSVLEQDQLGTQFIRKKG</sequence>
<dbReference type="Proteomes" id="UP001179952">
    <property type="component" value="Unassembled WGS sequence"/>
</dbReference>
<dbReference type="AlphaFoldDB" id="A0AAV9BC93"/>
<reference evidence="1" key="1">
    <citation type="journal article" date="2023" name="Nat. Commun.">
        <title>Diploid and tetraploid genomes of Acorus and the evolution of monocots.</title>
        <authorList>
            <person name="Ma L."/>
            <person name="Liu K.W."/>
            <person name="Li Z."/>
            <person name="Hsiao Y.Y."/>
            <person name="Qi Y."/>
            <person name="Fu T."/>
            <person name="Tang G.D."/>
            <person name="Zhang D."/>
            <person name="Sun W.H."/>
            <person name="Liu D.K."/>
            <person name="Li Y."/>
            <person name="Chen G.Z."/>
            <person name="Liu X.D."/>
            <person name="Liao X.Y."/>
            <person name="Jiang Y.T."/>
            <person name="Yu X."/>
            <person name="Hao Y."/>
            <person name="Huang J."/>
            <person name="Zhao X.W."/>
            <person name="Ke S."/>
            <person name="Chen Y.Y."/>
            <person name="Wu W.L."/>
            <person name="Hsu J.L."/>
            <person name="Lin Y.F."/>
            <person name="Huang M.D."/>
            <person name="Li C.Y."/>
            <person name="Huang L."/>
            <person name="Wang Z.W."/>
            <person name="Zhao X."/>
            <person name="Zhong W.Y."/>
            <person name="Peng D.H."/>
            <person name="Ahmad S."/>
            <person name="Lan S."/>
            <person name="Zhang J.S."/>
            <person name="Tsai W.C."/>
            <person name="Van de Peer Y."/>
            <person name="Liu Z.J."/>
        </authorList>
    </citation>
    <scope>NUCLEOTIDE SEQUENCE</scope>
    <source>
        <strain evidence="1">SCP</strain>
    </source>
</reference>
<dbReference type="CDD" id="cd06222">
    <property type="entry name" value="RNase_H_like"/>
    <property type="match status" value="1"/>
</dbReference>
<organism evidence="1 2">
    <name type="scientific">Acorus gramineus</name>
    <name type="common">Dwarf sweet flag</name>
    <dbReference type="NCBI Taxonomy" id="55184"/>
    <lineage>
        <taxon>Eukaryota</taxon>
        <taxon>Viridiplantae</taxon>
        <taxon>Streptophyta</taxon>
        <taxon>Embryophyta</taxon>
        <taxon>Tracheophyta</taxon>
        <taxon>Spermatophyta</taxon>
        <taxon>Magnoliopsida</taxon>
        <taxon>Liliopsida</taxon>
        <taxon>Acoraceae</taxon>
        <taxon>Acorus</taxon>
    </lineage>
</organism>
<dbReference type="EMBL" id="JAUJYN010000004">
    <property type="protein sequence ID" value="KAK1274196.1"/>
    <property type="molecule type" value="Genomic_DNA"/>
</dbReference>
<gene>
    <name evidence="1" type="ORF">QJS04_geneDACA007971</name>
</gene>
<keyword evidence="2" id="KW-1185">Reference proteome</keyword>
<dbReference type="InterPro" id="IPR044730">
    <property type="entry name" value="RNase_H-like_dom_plant"/>
</dbReference>
<protein>
    <submittedName>
        <fullName evidence="1">Uncharacterized protein</fullName>
    </submittedName>
</protein>
<reference evidence="1" key="2">
    <citation type="submission" date="2023-06" db="EMBL/GenBank/DDBJ databases">
        <authorList>
            <person name="Ma L."/>
            <person name="Liu K.-W."/>
            <person name="Li Z."/>
            <person name="Hsiao Y.-Y."/>
            <person name="Qi Y."/>
            <person name="Fu T."/>
            <person name="Tang G."/>
            <person name="Zhang D."/>
            <person name="Sun W.-H."/>
            <person name="Liu D.-K."/>
            <person name="Li Y."/>
            <person name="Chen G.-Z."/>
            <person name="Liu X.-D."/>
            <person name="Liao X.-Y."/>
            <person name="Jiang Y.-T."/>
            <person name="Yu X."/>
            <person name="Hao Y."/>
            <person name="Huang J."/>
            <person name="Zhao X.-W."/>
            <person name="Ke S."/>
            <person name="Chen Y.-Y."/>
            <person name="Wu W.-L."/>
            <person name="Hsu J.-L."/>
            <person name="Lin Y.-F."/>
            <person name="Huang M.-D."/>
            <person name="Li C.-Y."/>
            <person name="Huang L."/>
            <person name="Wang Z.-W."/>
            <person name="Zhao X."/>
            <person name="Zhong W.-Y."/>
            <person name="Peng D.-H."/>
            <person name="Ahmad S."/>
            <person name="Lan S."/>
            <person name="Zhang J.-S."/>
            <person name="Tsai W.-C."/>
            <person name="Van De Peer Y."/>
            <person name="Liu Z.-J."/>
        </authorList>
    </citation>
    <scope>NUCLEOTIDE SEQUENCE</scope>
    <source>
        <strain evidence="1">SCP</strain>
        <tissue evidence="1">Leaves</tissue>
    </source>
</reference>
<evidence type="ECO:0000313" key="2">
    <source>
        <dbReference type="Proteomes" id="UP001179952"/>
    </source>
</evidence>
<name>A0AAV9BC93_ACOGR</name>
<accession>A0AAV9BC93</accession>
<evidence type="ECO:0000313" key="1">
    <source>
        <dbReference type="EMBL" id="KAK1274196.1"/>
    </source>
</evidence>